<dbReference type="GeneID" id="300269767"/>
<protein>
    <submittedName>
        <fullName evidence="1">Uncharacterized protein</fullName>
    </submittedName>
</protein>
<dbReference type="EMBL" id="FOEV01000028">
    <property type="protein sequence ID" value="SER48981.1"/>
    <property type="molecule type" value="Genomic_DNA"/>
</dbReference>
<dbReference type="AlphaFoldDB" id="A0A9X8QM23"/>
<accession>A0A9X8QM23</accession>
<gene>
    <name evidence="1" type="ORF">SAMN05216409_1286</name>
</gene>
<dbReference type="Proteomes" id="UP000183210">
    <property type="component" value="Unassembled WGS sequence"/>
</dbReference>
<organism evidence="1 2">
    <name type="scientific">Pseudomonas lutea</name>
    <dbReference type="NCBI Taxonomy" id="243924"/>
    <lineage>
        <taxon>Bacteria</taxon>
        <taxon>Pseudomonadati</taxon>
        <taxon>Pseudomonadota</taxon>
        <taxon>Gammaproteobacteria</taxon>
        <taxon>Pseudomonadales</taxon>
        <taxon>Pseudomonadaceae</taxon>
        <taxon>Pseudomonas</taxon>
    </lineage>
</organism>
<evidence type="ECO:0000313" key="2">
    <source>
        <dbReference type="Proteomes" id="UP000183210"/>
    </source>
</evidence>
<name>A0A9X8QM23_9PSED</name>
<proteinExistence type="predicted"/>
<comment type="caution">
    <text evidence="1">The sequence shown here is derived from an EMBL/GenBank/DDBJ whole genome shotgun (WGS) entry which is preliminary data.</text>
</comment>
<reference evidence="1 2" key="1">
    <citation type="submission" date="2016-10" db="EMBL/GenBank/DDBJ databases">
        <authorList>
            <person name="Varghese N."/>
            <person name="Submissions S."/>
        </authorList>
    </citation>
    <scope>NUCLEOTIDE SEQUENCE [LARGE SCALE GENOMIC DNA]</scope>
    <source>
        <strain evidence="1 2">LMG 21974</strain>
    </source>
</reference>
<evidence type="ECO:0000313" key="1">
    <source>
        <dbReference type="EMBL" id="SER48981.1"/>
    </source>
</evidence>
<dbReference type="RefSeq" id="WP_074830461.1">
    <property type="nucleotide sequence ID" value="NZ_FOEV01000028.1"/>
</dbReference>
<sequence length="72" mass="7998">MSYSSCYLLTEEQYNKLERVKLSLDSLTDLTLNSRKGMMLRAEAVGELISLLTEEVSIALKDVPFGSGIPQT</sequence>